<dbReference type="SUPFAM" id="SSF56112">
    <property type="entry name" value="Protein kinase-like (PK-like)"/>
    <property type="match status" value="1"/>
</dbReference>
<keyword evidence="1" id="KW-0812">Transmembrane</keyword>
<protein>
    <recommendedName>
        <fullName evidence="2">Protein kinase domain-containing protein</fullName>
    </recommendedName>
</protein>
<dbReference type="PROSITE" id="PS50011">
    <property type="entry name" value="PROTEIN_KINASE_DOM"/>
    <property type="match status" value="1"/>
</dbReference>
<dbReference type="Gene3D" id="1.10.510.10">
    <property type="entry name" value="Transferase(Phosphotransferase) domain 1"/>
    <property type="match status" value="1"/>
</dbReference>
<proteinExistence type="predicted"/>
<evidence type="ECO:0000259" key="2">
    <source>
        <dbReference type="PROSITE" id="PS50011"/>
    </source>
</evidence>
<dbReference type="GO" id="GO:0004672">
    <property type="term" value="F:protein kinase activity"/>
    <property type="evidence" value="ECO:0007669"/>
    <property type="project" value="InterPro"/>
</dbReference>
<keyword evidence="1" id="KW-0472">Membrane</keyword>
<sequence length="206" mass="23872">MNLSEVLDNYNYSLANIVNWFKQLLMVVQWLHGEEIIHGDINLFNILTEADVRKIRLCDFEGYKEVEPYRSPESVRLDFEQIGATFSEILKNYINCASKDELITEEELEPLSSELDQENVELLRKMVYDTADVSTTEIDQFLLALGSNEEVRLKEREPLKPVRSEETNIDEKKAKVTDVIFGIKYLIFAIFVVFFACIVGYYYTGG</sequence>
<dbReference type="InterPro" id="IPR000719">
    <property type="entry name" value="Prot_kinase_dom"/>
</dbReference>
<dbReference type="WBParaSite" id="MBELARI_LOCUS21089">
    <property type="protein sequence ID" value="MBELARI_LOCUS21089"/>
    <property type="gene ID" value="MBELARI_LOCUS21089"/>
</dbReference>
<accession>A0AAF3F3M3</accession>
<dbReference type="GO" id="GO:0005524">
    <property type="term" value="F:ATP binding"/>
    <property type="evidence" value="ECO:0007669"/>
    <property type="project" value="InterPro"/>
</dbReference>
<keyword evidence="3" id="KW-1185">Reference proteome</keyword>
<dbReference type="AlphaFoldDB" id="A0AAF3F3M3"/>
<evidence type="ECO:0000313" key="3">
    <source>
        <dbReference type="Proteomes" id="UP000887575"/>
    </source>
</evidence>
<dbReference type="Proteomes" id="UP000887575">
    <property type="component" value="Unassembled WGS sequence"/>
</dbReference>
<evidence type="ECO:0000256" key="1">
    <source>
        <dbReference type="SAM" id="Phobius"/>
    </source>
</evidence>
<name>A0AAF3F3M3_9BILA</name>
<dbReference type="InterPro" id="IPR011009">
    <property type="entry name" value="Kinase-like_dom_sf"/>
</dbReference>
<feature type="domain" description="Protein kinase" evidence="2">
    <location>
        <begin position="1"/>
        <end position="169"/>
    </location>
</feature>
<keyword evidence="1" id="KW-1133">Transmembrane helix</keyword>
<reference evidence="4" key="1">
    <citation type="submission" date="2024-02" db="UniProtKB">
        <authorList>
            <consortium name="WormBaseParasite"/>
        </authorList>
    </citation>
    <scope>IDENTIFICATION</scope>
</reference>
<feature type="transmembrane region" description="Helical" evidence="1">
    <location>
        <begin position="182"/>
        <end position="203"/>
    </location>
</feature>
<organism evidence="3 4">
    <name type="scientific">Mesorhabditis belari</name>
    <dbReference type="NCBI Taxonomy" id="2138241"/>
    <lineage>
        <taxon>Eukaryota</taxon>
        <taxon>Metazoa</taxon>
        <taxon>Ecdysozoa</taxon>
        <taxon>Nematoda</taxon>
        <taxon>Chromadorea</taxon>
        <taxon>Rhabditida</taxon>
        <taxon>Rhabditina</taxon>
        <taxon>Rhabditomorpha</taxon>
        <taxon>Rhabditoidea</taxon>
        <taxon>Rhabditidae</taxon>
        <taxon>Mesorhabditinae</taxon>
        <taxon>Mesorhabditis</taxon>
    </lineage>
</organism>
<evidence type="ECO:0000313" key="4">
    <source>
        <dbReference type="WBParaSite" id="MBELARI_LOCUS21089"/>
    </source>
</evidence>